<keyword evidence="1" id="KW-0812">Transmembrane</keyword>
<keyword evidence="1" id="KW-1133">Transmembrane helix</keyword>
<sequence>MKPGHKKYLIIVGVVILLIIAGYWLFGKNKQTKVETTKPFPTEEVIPTVSSSVKIDLRDAANGKEVILSAGNIPSQTQTVDYELSYNTAQQGLQGVIGTINLAEGDSAFEKKITLGTCSSGTCVYHKVVGKIKLSLKFNGGYGEKVFEKEYEL</sequence>
<proteinExistence type="predicted"/>
<dbReference type="Proteomes" id="UP000229370">
    <property type="component" value="Unassembled WGS sequence"/>
</dbReference>
<keyword evidence="1" id="KW-0472">Membrane</keyword>
<dbReference type="AlphaFoldDB" id="A0A2M8GLB7"/>
<name>A0A2M8GLB7_9BACT</name>
<reference evidence="3" key="1">
    <citation type="submission" date="2017-09" db="EMBL/GenBank/DDBJ databases">
        <title>Depth-based differentiation of microbial function through sediment-hosted aquifers and enrichment of novel symbionts in the deep terrestrial subsurface.</title>
        <authorList>
            <person name="Probst A.J."/>
            <person name="Ladd B."/>
            <person name="Jarett J.K."/>
            <person name="Geller-Mcgrath D.E."/>
            <person name="Sieber C.M.K."/>
            <person name="Emerson J.B."/>
            <person name="Anantharaman K."/>
            <person name="Thomas B.C."/>
            <person name="Malmstrom R."/>
            <person name="Stieglmeier M."/>
            <person name="Klingl A."/>
            <person name="Woyke T."/>
            <person name="Ryan C.M."/>
            <person name="Banfield J.F."/>
        </authorList>
    </citation>
    <scope>NUCLEOTIDE SEQUENCE [LARGE SCALE GENOMIC DNA]</scope>
</reference>
<gene>
    <name evidence="2" type="ORF">CO007_05080</name>
</gene>
<evidence type="ECO:0000313" key="3">
    <source>
        <dbReference type="Proteomes" id="UP000229370"/>
    </source>
</evidence>
<evidence type="ECO:0000313" key="2">
    <source>
        <dbReference type="EMBL" id="PJC81343.1"/>
    </source>
</evidence>
<feature type="transmembrane region" description="Helical" evidence="1">
    <location>
        <begin position="7"/>
        <end position="26"/>
    </location>
</feature>
<evidence type="ECO:0000256" key="1">
    <source>
        <dbReference type="SAM" id="Phobius"/>
    </source>
</evidence>
<comment type="caution">
    <text evidence="2">The sequence shown here is derived from an EMBL/GenBank/DDBJ whole genome shotgun (WGS) entry which is preliminary data.</text>
</comment>
<dbReference type="EMBL" id="PFQK01000089">
    <property type="protein sequence ID" value="PJC81343.1"/>
    <property type="molecule type" value="Genomic_DNA"/>
</dbReference>
<protein>
    <submittedName>
        <fullName evidence="2">Uncharacterized protein</fullName>
    </submittedName>
</protein>
<organism evidence="2 3">
    <name type="scientific">Candidatus Roizmanbacteria bacterium CG_4_8_14_3_um_filter_36_10</name>
    <dbReference type="NCBI Taxonomy" id="1974834"/>
    <lineage>
        <taxon>Bacteria</taxon>
        <taxon>Candidatus Roizmaniibacteriota</taxon>
    </lineage>
</organism>
<accession>A0A2M8GLB7</accession>